<accession>A0A1Y2HH13</accession>
<evidence type="ECO:0000256" key="2">
    <source>
        <dbReference type="ARBA" id="ARBA00022723"/>
    </source>
</evidence>
<proteinExistence type="inferred from homology"/>
<dbReference type="EMBL" id="MCFL01000038">
    <property type="protein sequence ID" value="ORZ33171.1"/>
    <property type="molecule type" value="Genomic_DNA"/>
</dbReference>
<evidence type="ECO:0000256" key="3">
    <source>
        <dbReference type="ARBA" id="ARBA00022833"/>
    </source>
</evidence>
<dbReference type="PANTHER" id="PTHR12857">
    <property type="entry name" value="CXXC MOTIF CONTAINING ZINC BINDING PROTEIN"/>
    <property type="match status" value="1"/>
</dbReference>
<keyword evidence="5" id="KW-1185">Reference proteome</keyword>
<evidence type="ECO:0000313" key="4">
    <source>
        <dbReference type="EMBL" id="ORZ33171.1"/>
    </source>
</evidence>
<dbReference type="PANTHER" id="PTHR12857:SF0">
    <property type="entry name" value="CXXC MOTIF CONTAINING ZINC BINDING PROTEIN"/>
    <property type="match status" value="1"/>
</dbReference>
<dbReference type="Proteomes" id="UP000193411">
    <property type="component" value="Unassembled WGS sequence"/>
</dbReference>
<evidence type="ECO:0000313" key="5">
    <source>
        <dbReference type="Proteomes" id="UP000193411"/>
    </source>
</evidence>
<protein>
    <recommendedName>
        <fullName evidence="6">DUF866-domain-containing protein</fullName>
    </recommendedName>
</protein>
<dbReference type="GO" id="GO:0008270">
    <property type="term" value="F:zinc ion binding"/>
    <property type="evidence" value="ECO:0007669"/>
    <property type="project" value="TreeGrafter"/>
</dbReference>
<keyword evidence="2" id="KW-0479">Metal-binding</keyword>
<comment type="similarity">
    <text evidence="1">Belongs to the UPF0587 family.</text>
</comment>
<evidence type="ECO:0000256" key="1">
    <source>
        <dbReference type="ARBA" id="ARBA00007818"/>
    </source>
</evidence>
<dbReference type="AlphaFoldDB" id="A0A1Y2HH13"/>
<sequence>MVFLGLFLRADMDNVSRILPADVDHWEISVRCGSCNEDNPTPITVSADDSMAISGSRGEANVVMKCKFCKREGSIRIVDNSVVEWAEDQPLVRFECRGIDITKWHPKGGWTVYAGNDSPTKWTDVDLSDDWMEYDEKSGDPVSISDVATDVRRVKG</sequence>
<name>A0A1Y2HH13_9FUNG</name>
<comment type="caution">
    <text evidence="4">The sequence shown here is derived from an EMBL/GenBank/DDBJ whole genome shotgun (WGS) entry which is preliminary data.</text>
</comment>
<keyword evidence="3" id="KW-0862">Zinc</keyword>
<dbReference type="SUPFAM" id="SSF141678">
    <property type="entry name" value="MAL13P1.257-like"/>
    <property type="match status" value="1"/>
</dbReference>
<dbReference type="Pfam" id="PF05907">
    <property type="entry name" value="CXXC_Zn-b_euk"/>
    <property type="match status" value="1"/>
</dbReference>
<gene>
    <name evidence="4" type="ORF">BCR44DRAFT_49202</name>
</gene>
<dbReference type="OrthoDB" id="10248838at2759"/>
<evidence type="ECO:0008006" key="6">
    <source>
        <dbReference type="Google" id="ProtNLM"/>
    </source>
</evidence>
<organism evidence="4 5">
    <name type="scientific">Catenaria anguillulae PL171</name>
    <dbReference type="NCBI Taxonomy" id="765915"/>
    <lineage>
        <taxon>Eukaryota</taxon>
        <taxon>Fungi</taxon>
        <taxon>Fungi incertae sedis</taxon>
        <taxon>Blastocladiomycota</taxon>
        <taxon>Blastocladiomycetes</taxon>
        <taxon>Blastocladiales</taxon>
        <taxon>Catenariaceae</taxon>
        <taxon>Catenaria</taxon>
    </lineage>
</organism>
<reference evidence="4 5" key="1">
    <citation type="submission" date="2016-07" db="EMBL/GenBank/DDBJ databases">
        <title>Pervasive Adenine N6-methylation of Active Genes in Fungi.</title>
        <authorList>
            <consortium name="DOE Joint Genome Institute"/>
            <person name="Mondo S.J."/>
            <person name="Dannebaum R.O."/>
            <person name="Kuo R.C."/>
            <person name="Labutti K."/>
            <person name="Haridas S."/>
            <person name="Kuo A."/>
            <person name="Salamov A."/>
            <person name="Ahrendt S.R."/>
            <person name="Lipzen A."/>
            <person name="Sullivan W."/>
            <person name="Andreopoulos W.B."/>
            <person name="Clum A."/>
            <person name="Lindquist E."/>
            <person name="Daum C."/>
            <person name="Ramamoorthy G.K."/>
            <person name="Gryganskyi A."/>
            <person name="Culley D."/>
            <person name="Magnuson J.K."/>
            <person name="James T.Y."/>
            <person name="O'Malley M.A."/>
            <person name="Stajich J.E."/>
            <person name="Spatafora J.W."/>
            <person name="Visel A."/>
            <person name="Grigoriev I.V."/>
        </authorList>
    </citation>
    <scope>NUCLEOTIDE SEQUENCE [LARGE SCALE GENOMIC DNA]</scope>
    <source>
        <strain evidence="4 5">PL171</strain>
    </source>
</reference>
<dbReference type="InterPro" id="IPR008584">
    <property type="entry name" value="CXXC_Zn-binding_euk"/>
</dbReference>